<sequence>MAAFFIFIQVGCYLWLPTITAGLVDNGIVAKDMAYIWRGGLLMLGVAALSLIVAFGNIYYAATQAMGAGKNCAKYCFTMCWNFPATK</sequence>
<evidence type="ECO:0000313" key="7">
    <source>
        <dbReference type="Proteomes" id="UP000004069"/>
    </source>
</evidence>
<accession>D4YSW5</accession>
<dbReference type="Gene3D" id="1.20.1560.10">
    <property type="entry name" value="ABC transporter type 1, transmembrane domain"/>
    <property type="match status" value="1"/>
</dbReference>
<feature type="transmembrane region" description="Helical" evidence="5">
    <location>
        <begin position="41"/>
        <end position="62"/>
    </location>
</feature>
<evidence type="ECO:0000256" key="4">
    <source>
        <dbReference type="ARBA" id="ARBA00023136"/>
    </source>
</evidence>
<dbReference type="GO" id="GO:0005524">
    <property type="term" value="F:ATP binding"/>
    <property type="evidence" value="ECO:0007669"/>
    <property type="project" value="InterPro"/>
</dbReference>
<dbReference type="SUPFAM" id="SSF90123">
    <property type="entry name" value="ABC transporter transmembrane region"/>
    <property type="match status" value="1"/>
</dbReference>
<evidence type="ECO:0000256" key="5">
    <source>
        <dbReference type="SAM" id="Phobius"/>
    </source>
</evidence>
<dbReference type="AlphaFoldDB" id="D4YSW5"/>
<dbReference type="PATRIC" id="fig|585524.9.peg.804"/>
<dbReference type="GO" id="GO:0005886">
    <property type="term" value="C:plasma membrane"/>
    <property type="evidence" value="ECO:0007669"/>
    <property type="project" value="UniProtKB-SubCell"/>
</dbReference>
<gene>
    <name evidence="6" type="ORF">HMPREF0493_0593</name>
</gene>
<name>D4YSW5_9LACO</name>
<comment type="subcellular location">
    <subcellularLocation>
        <location evidence="1">Cell membrane</location>
        <topology evidence="1">Multi-pass membrane protein</topology>
    </subcellularLocation>
</comment>
<keyword evidence="4 5" id="KW-0472">Membrane</keyword>
<evidence type="ECO:0000256" key="2">
    <source>
        <dbReference type="ARBA" id="ARBA00022692"/>
    </source>
</evidence>
<dbReference type="InterPro" id="IPR036640">
    <property type="entry name" value="ABC1_TM_sf"/>
</dbReference>
<dbReference type="eggNOG" id="COG1132">
    <property type="taxonomic scope" value="Bacteria"/>
</dbReference>
<feature type="transmembrane region" description="Helical" evidence="5">
    <location>
        <begin position="6"/>
        <end position="29"/>
    </location>
</feature>
<reference evidence="6 7" key="1">
    <citation type="submission" date="2010-04" db="EMBL/GenBank/DDBJ databases">
        <authorList>
            <person name="Muzny D."/>
            <person name="Qin X."/>
            <person name="Deng J."/>
            <person name="Jiang H."/>
            <person name="Liu Y."/>
            <person name="Qu J."/>
            <person name="Song X.-Z."/>
            <person name="Zhang L."/>
            <person name="Thornton R."/>
            <person name="Coyle M."/>
            <person name="Francisco L."/>
            <person name="Jackson L."/>
            <person name="Javaid M."/>
            <person name="Korchina V."/>
            <person name="Kovar C."/>
            <person name="Mata R."/>
            <person name="Mathew T."/>
            <person name="Ngo R."/>
            <person name="Nguyen L."/>
            <person name="Nguyen N."/>
            <person name="Okwuonu G."/>
            <person name="Ongeri F."/>
            <person name="Pham C."/>
            <person name="Simmons D."/>
            <person name="Wilczek-Boney K."/>
            <person name="Hale W."/>
            <person name="Jakkamsetti A."/>
            <person name="Pham P."/>
            <person name="Ruth R."/>
            <person name="San Lucas F."/>
            <person name="Warren J."/>
            <person name="Zhang J."/>
            <person name="Zhao Z."/>
            <person name="Zhou C."/>
            <person name="Zhu D."/>
            <person name="Lee S."/>
            <person name="Bess C."/>
            <person name="Blankenburg K."/>
            <person name="Forbes L."/>
            <person name="Fu Q."/>
            <person name="Gubbala S."/>
            <person name="Hirani K."/>
            <person name="Jayaseelan J.C."/>
            <person name="Lara F."/>
            <person name="Munidasa M."/>
            <person name="Palculict T."/>
            <person name="Patil S."/>
            <person name="Pu L.-L."/>
            <person name="Saada N."/>
            <person name="Tang L."/>
            <person name="Weissenberger G."/>
            <person name="Zhu Y."/>
            <person name="Hemphill L."/>
            <person name="Shang Y."/>
            <person name="Youmans B."/>
            <person name="Ayvaz T."/>
            <person name="Ross M."/>
            <person name="Santibanez J."/>
            <person name="Aqrawi P."/>
            <person name="Gross S."/>
            <person name="Joshi V."/>
            <person name="Fowler G."/>
            <person name="Nazareth L."/>
            <person name="Reid J."/>
            <person name="Worley K."/>
            <person name="Petrosino J."/>
            <person name="Highlander S."/>
            <person name="Gibbs R."/>
        </authorList>
    </citation>
    <scope>NUCLEOTIDE SEQUENCE [LARGE SCALE GENOMIC DNA]</scope>
    <source>
        <strain evidence="6 7">DSM 11664</strain>
    </source>
</reference>
<protein>
    <submittedName>
        <fullName evidence="6">Uncharacterized protein</fullName>
    </submittedName>
</protein>
<dbReference type="EMBL" id="ADNY01000022">
    <property type="protein sequence ID" value="EFG55768.1"/>
    <property type="molecule type" value="Genomic_DNA"/>
</dbReference>
<evidence type="ECO:0000313" key="6">
    <source>
        <dbReference type="EMBL" id="EFG55768.1"/>
    </source>
</evidence>
<proteinExistence type="predicted"/>
<comment type="caution">
    <text evidence="6">The sequence shown here is derived from an EMBL/GenBank/DDBJ whole genome shotgun (WGS) entry which is preliminary data.</text>
</comment>
<keyword evidence="3 5" id="KW-1133">Transmembrane helix</keyword>
<dbReference type="RefSeq" id="WP_006351746.1">
    <property type="nucleotide sequence ID" value="NZ_ADNY01000022.1"/>
</dbReference>
<evidence type="ECO:0000256" key="1">
    <source>
        <dbReference type="ARBA" id="ARBA00004651"/>
    </source>
</evidence>
<dbReference type="Proteomes" id="UP000004069">
    <property type="component" value="Unassembled WGS sequence"/>
</dbReference>
<keyword evidence="7" id="KW-1185">Reference proteome</keyword>
<organism evidence="6 7">
    <name type="scientific">Lactobacillus amylolyticus DSM 11664</name>
    <dbReference type="NCBI Taxonomy" id="585524"/>
    <lineage>
        <taxon>Bacteria</taxon>
        <taxon>Bacillati</taxon>
        <taxon>Bacillota</taxon>
        <taxon>Bacilli</taxon>
        <taxon>Lactobacillales</taxon>
        <taxon>Lactobacillaceae</taxon>
        <taxon>Lactobacillus</taxon>
    </lineage>
</organism>
<evidence type="ECO:0000256" key="3">
    <source>
        <dbReference type="ARBA" id="ARBA00022989"/>
    </source>
</evidence>
<keyword evidence="2 5" id="KW-0812">Transmembrane</keyword>